<dbReference type="GO" id="GO:1901359">
    <property type="term" value="F:tungstate binding"/>
    <property type="evidence" value="ECO:0007669"/>
    <property type="project" value="UniProtKB-ARBA"/>
</dbReference>
<comment type="caution">
    <text evidence="7">The sequence shown here is derived from an EMBL/GenBank/DDBJ whole genome shotgun (WGS) entry which is preliminary data.</text>
</comment>
<dbReference type="EMBL" id="JAPDPI010000076">
    <property type="protein sequence ID" value="MCW3807984.1"/>
    <property type="molecule type" value="Genomic_DNA"/>
</dbReference>
<feature type="binding site" evidence="6">
    <location>
        <position position="177"/>
    </location>
    <ligand>
        <name>molybdate</name>
        <dbReference type="ChEBI" id="CHEBI:36264"/>
    </ligand>
</feature>
<dbReference type="NCBIfam" id="TIGR01256">
    <property type="entry name" value="modA"/>
    <property type="match status" value="1"/>
</dbReference>
<dbReference type="PROSITE" id="PS51257">
    <property type="entry name" value="PROKAR_LIPOPROTEIN"/>
    <property type="match status" value="1"/>
</dbReference>
<dbReference type="RefSeq" id="WP_301202500.1">
    <property type="nucleotide sequence ID" value="NZ_JAPDPI010000076.1"/>
</dbReference>
<dbReference type="PIRSF" id="PIRSF004846">
    <property type="entry name" value="ModA"/>
    <property type="match status" value="1"/>
</dbReference>
<accession>A0AAE3SM07</accession>
<dbReference type="Proteomes" id="UP001207408">
    <property type="component" value="Unassembled WGS sequence"/>
</dbReference>
<protein>
    <submittedName>
        <fullName evidence="7">Molybdate ABC transporter substrate-binding protein</fullName>
    </submittedName>
</protein>
<dbReference type="FunFam" id="3.40.190.10:FF:000035">
    <property type="entry name" value="Molybdate ABC transporter substrate-binding protein"/>
    <property type="match status" value="1"/>
</dbReference>
<gene>
    <name evidence="7" type="primary">modA</name>
    <name evidence="7" type="ORF">OM074_20340</name>
</gene>
<dbReference type="InterPro" id="IPR005950">
    <property type="entry name" value="ModA"/>
</dbReference>
<dbReference type="GO" id="GO:0030973">
    <property type="term" value="F:molybdate ion binding"/>
    <property type="evidence" value="ECO:0007669"/>
    <property type="project" value="TreeGrafter"/>
</dbReference>
<keyword evidence="4" id="KW-0732">Signal</keyword>
<evidence type="ECO:0000256" key="6">
    <source>
        <dbReference type="PIRSR" id="PIRSR004846-1"/>
    </source>
</evidence>
<name>A0AAE3SM07_9BACT</name>
<keyword evidence="2 6" id="KW-0500">Molybdenum</keyword>
<dbReference type="SUPFAM" id="SSF53850">
    <property type="entry name" value="Periplasmic binding protein-like II"/>
    <property type="match status" value="1"/>
</dbReference>
<organism evidence="7 8">
    <name type="scientific">Plebeiibacterium marinum</name>
    <dbReference type="NCBI Taxonomy" id="2992111"/>
    <lineage>
        <taxon>Bacteria</taxon>
        <taxon>Pseudomonadati</taxon>
        <taxon>Bacteroidota</taxon>
        <taxon>Bacteroidia</taxon>
        <taxon>Marinilabiliales</taxon>
        <taxon>Marinilabiliaceae</taxon>
        <taxon>Plebeiibacterium</taxon>
    </lineage>
</organism>
<dbReference type="Pfam" id="PF13531">
    <property type="entry name" value="SBP_bac_11"/>
    <property type="match status" value="1"/>
</dbReference>
<sequence>MKNYKNIILSIIFLGLFSCTPIKKEQKQSITVFSGAGLTDVLTEIVDSFEVKNHIKVKTNLASSGTLARQIEQGEVPDVYISASKKWADYIDSLGFTLANYKQGVAINNMVLIAPKNSTLNIAAIDSSLDIASILKDERLSMGDPAHVPAGKYAKQALEYYGWYKPLKDRILPAKDVRSALMVVELGETPLGIVYKTDALKSEKVRILTTFPSKSHIPISFIASVLKDNKLAKDFYTFLSAEEMKSVWEKHGFITKR</sequence>
<keyword evidence="8" id="KW-1185">Reference proteome</keyword>
<feature type="binding site" evidence="6">
    <location>
        <position position="64"/>
    </location>
    <ligand>
        <name>molybdate</name>
        <dbReference type="ChEBI" id="CHEBI:36264"/>
    </ligand>
</feature>
<dbReference type="GO" id="GO:0015689">
    <property type="term" value="P:molybdate ion transport"/>
    <property type="evidence" value="ECO:0007669"/>
    <property type="project" value="InterPro"/>
</dbReference>
<evidence type="ECO:0000256" key="4">
    <source>
        <dbReference type="ARBA" id="ARBA00022729"/>
    </source>
</evidence>
<dbReference type="GO" id="GO:0030288">
    <property type="term" value="C:outer membrane-bounded periplasmic space"/>
    <property type="evidence" value="ECO:0007669"/>
    <property type="project" value="TreeGrafter"/>
</dbReference>
<keyword evidence="3 6" id="KW-0479">Metal-binding</keyword>
<evidence type="ECO:0000313" key="7">
    <source>
        <dbReference type="EMBL" id="MCW3807984.1"/>
    </source>
</evidence>
<comment type="similarity">
    <text evidence="1">Belongs to the bacterial solute-binding protein ModA family.</text>
</comment>
<evidence type="ECO:0000313" key="8">
    <source>
        <dbReference type="Proteomes" id="UP001207408"/>
    </source>
</evidence>
<dbReference type="GO" id="GO:0046872">
    <property type="term" value="F:metal ion binding"/>
    <property type="evidence" value="ECO:0007669"/>
    <property type="project" value="UniProtKB-KW"/>
</dbReference>
<comment type="subunit">
    <text evidence="5">The complex is composed of two ATP-binding proteins (ModC), two transmembrane proteins (ModB) and a solute-binding protein (ModA).</text>
</comment>
<evidence type="ECO:0000256" key="5">
    <source>
        <dbReference type="ARBA" id="ARBA00062515"/>
    </source>
</evidence>
<dbReference type="Gene3D" id="3.40.190.10">
    <property type="entry name" value="Periplasmic binding protein-like II"/>
    <property type="match status" value="2"/>
</dbReference>
<evidence type="ECO:0000256" key="3">
    <source>
        <dbReference type="ARBA" id="ARBA00022723"/>
    </source>
</evidence>
<dbReference type="InterPro" id="IPR050682">
    <property type="entry name" value="ModA/WtpA"/>
</dbReference>
<reference evidence="7" key="1">
    <citation type="submission" date="2022-10" db="EMBL/GenBank/DDBJ databases">
        <authorList>
            <person name="Yu W.X."/>
        </authorList>
    </citation>
    <scope>NUCLEOTIDE SEQUENCE</scope>
    <source>
        <strain evidence="7">D04</strain>
    </source>
</reference>
<evidence type="ECO:0000256" key="1">
    <source>
        <dbReference type="ARBA" id="ARBA00009175"/>
    </source>
</evidence>
<proteinExistence type="inferred from homology"/>
<feature type="binding site" evidence="6">
    <location>
        <position position="150"/>
    </location>
    <ligand>
        <name>molybdate</name>
        <dbReference type="ChEBI" id="CHEBI:36264"/>
    </ligand>
</feature>
<evidence type="ECO:0000256" key="2">
    <source>
        <dbReference type="ARBA" id="ARBA00022505"/>
    </source>
</evidence>
<dbReference type="PANTHER" id="PTHR30632:SF17">
    <property type="entry name" value="MOLYBDATE-BINDING PROTEIN MODA"/>
    <property type="match status" value="1"/>
</dbReference>
<dbReference type="AlphaFoldDB" id="A0AAE3SM07"/>
<dbReference type="PANTHER" id="PTHR30632">
    <property type="entry name" value="MOLYBDATE-BINDING PERIPLASMIC PROTEIN"/>
    <property type="match status" value="1"/>
</dbReference>
<feature type="binding site" evidence="6">
    <location>
        <position position="195"/>
    </location>
    <ligand>
        <name>molybdate</name>
        <dbReference type="ChEBI" id="CHEBI:36264"/>
    </ligand>
</feature>